<protein>
    <submittedName>
        <fullName evidence="2">Uncharacterized protein</fullName>
    </submittedName>
</protein>
<feature type="compositionally biased region" description="Polar residues" evidence="1">
    <location>
        <begin position="56"/>
        <end position="67"/>
    </location>
</feature>
<evidence type="ECO:0000313" key="3">
    <source>
        <dbReference type="Proteomes" id="UP000250235"/>
    </source>
</evidence>
<keyword evidence="3" id="KW-1185">Reference proteome</keyword>
<organism evidence="2 3">
    <name type="scientific">Dorcoceras hygrometricum</name>
    <dbReference type="NCBI Taxonomy" id="472368"/>
    <lineage>
        <taxon>Eukaryota</taxon>
        <taxon>Viridiplantae</taxon>
        <taxon>Streptophyta</taxon>
        <taxon>Embryophyta</taxon>
        <taxon>Tracheophyta</taxon>
        <taxon>Spermatophyta</taxon>
        <taxon>Magnoliopsida</taxon>
        <taxon>eudicotyledons</taxon>
        <taxon>Gunneridae</taxon>
        <taxon>Pentapetalae</taxon>
        <taxon>asterids</taxon>
        <taxon>lamiids</taxon>
        <taxon>Lamiales</taxon>
        <taxon>Gesneriaceae</taxon>
        <taxon>Didymocarpoideae</taxon>
        <taxon>Trichosporeae</taxon>
        <taxon>Loxocarpinae</taxon>
        <taxon>Dorcoceras</taxon>
    </lineage>
</organism>
<dbReference type="Proteomes" id="UP000250235">
    <property type="component" value="Unassembled WGS sequence"/>
</dbReference>
<dbReference type="EMBL" id="KV015575">
    <property type="protein sequence ID" value="KZV20735.1"/>
    <property type="molecule type" value="Genomic_DNA"/>
</dbReference>
<feature type="region of interest" description="Disordered" evidence="1">
    <location>
        <begin position="26"/>
        <end position="80"/>
    </location>
</feature>
<sequence length="80" mass="8833">MIQMLKAYPKNPHCLLPIFPKFCGQNSNPRSSSATANIKRKGQHFYSKKEKCPSGKQHTVISSSSSRAFFANHPPSAPGM</sequence>
<name>A0A2Z7AG37_9LAMI</name>
<reference evidence="2 3" key="1">
    <citation type="journal article" date="2015" name="Proc. Natl. Acad. Sci. U.S.A.">
        <title>The resurrection genome of Boea hygrometrica: A blueprint for survival of dehydration.</title>
        <authorList>
            <person name="Xiao L."/>
            <person name="Yang G."/>
            <person name="Zhang L."/>
            <person name="Yang X."/>
            <person name="Zhao S."/>
            <person name="Ji Z."/>
            <person name="Zhou Q."/>
            <person name="Hu M."/>
            <person name="Wang Y."/>
            <person name="Chen M."/>
            <person name="Xu Y."/>
            <person name="Jin H."/>
            <person name="Xiao X."/>
            <person name="Hu G."/>
            <person name="Bao F."/>
            <person name="Hu Y."/>
            <person name="Wan P."/>
            <person name="Li L."/>
            <person name="Deng X."/>
            <person name="Kuang T."/>
            <person name="Xiang C."/>
            <person name="Zhu J.K."/>
            <person name="Oliver M.J."/>
            <person name="He Y."/>
        </authorList>
    </citation>
    <scope>NUCLEOTIDE SEQUENCE [LARGE SCALE GENOMIC DNA]</scope>
    <source>
        <strain evidence="3">cv. XS01</strain>
    </source>
</reference>
<accession>A0A2Z7AG37</accession>
<dbReference type="AlphaFoldDB" id="A0A2Z7AG37"/>
<evidence type="ECO:0000256" key="1">
    <source>
        <dbReference type="SAM" id="MobiDB-lite"/>
    </source>
</evidence>
<feature type="compositionally biased region" description="Polar residues" evidence="1">
    <location>
        <begin position="26"/>
        <end position="36"/>
    </location>
</feature>
<evidence type="ECO:0000313" key="2">
    <source>
        <dbReference type="EMBL" id="KZV20735.1"/>
    </source>
</evidence>
<gene>
    <name evidence="2" type="ORF">F511_26581</name>
</gene>
<proteinExistence type="predicted"/>